<organism evidence="2 3">
    <name type="scientific">Rhodotorula diobovata</name>
    <dbReference type="NCBI Taxonomy" id="5288"/>
    <lineage>
        <taxon>Eukaryota</taxon>
        <taxon>Fungi</taxon>
        <taxon>Dikarya</taxon>
        <taxon>Basidiomycota</taxon>
        <taxon>Pucciniomycotina</taxon>
        <taxon>Microbotryomycetes</taxon>
        <taxon>Sporidiobolales</taxon>
        <taxon>Sporidiobolaceae</taxon>
        <taxon>Rhodotorula</taxon>
    </lineage>
</organism>
<keyword evidence="3" id="KW-1185">Reference proteome</keyword>
<reference evidence="2 3" key="1">
    <citation type="submission" date="2019-03" db="EMBL/GenBank/DDBJ databases">
        <title>Rhodosporidium diobovatum UCD-FST 08-225 genome sequencing, assembly, and annotation.</title>
        <authorList>
            <person name="Fakankun I.U."/>
            <person name="Fristensky B."/>
            <person name="Levin D.B."/>
        </authorList>
    </citation>
    <scope>NUCLEOTIDE SEQUENCE [LARGE SCALE GENOMIC DNA]</scope>
    <source>
        <strain evidence="2 3">UCD-FST 08-225</strain>
    </source>
</reference>
<dbReference type="EMBL" id="SOZI01000226">
    <property type="protein sequence ID" value="TNY17234.1"/>
    <property type="molecule type" value="Genomic_DNA"/>
</dbReference>
<gene>
    <name evidence="2" type="ORF">DMC30DRAFT_419982</name>
</gene>
<evidence type="ECO:0000313" key="2">
    <source>
        <dbReference type="EMBL" id="TNY17234.1"/>
    </source>
</evidence>
<protein>
    <recommendedName>
        <fullName evidence="1">F-box domain-containing protein</fullName>
    </recommendedName>
</protein>
<feature type="domain" description="F-box" evidence="1">
    <location>
        <begin position="14"/>
        <end position="70"/>
    </location>
</feature>
<sequence>MASAQPIQQPCYIYRLPTELLQEILDHLDTPFSSYRHTTERRERRAALRAVCLTSRRLRAAGQPILWRHLEVWSRDSWFSIKPALEASSDRRWACVALHWGGFGTELDASGLAECAALLPNVERLVVHVRTAGWRLLDFAGFDINEKRRRSSSDGREK</sequence>
<dbReference type="AlphaFoldDB" id="A0A5C5FMQ3"/>
<dbReference type="InterPro" id="IPR001810">
    <property type="entry name" value="F-box_dom"/>
</dbReference>
<dbReference type="Proteomes" id="UP000311382">
    <property type="component" value="Unassembled WGS sequence"/>
</dbReference>
<proteinExistence type="predicted"/>
<dbReference type="Pfam" id="PF12937">
    <property type="entry name" value="F-box-like"/>
    <property type="match status" value="1"/>
</dbReference>
<evidence type="ECO:0000313" key="3">
    <source>
        <dbReference type="Proteomes" id="UP000311382"/>
    </source>
</evidence>
<comment type="caution">
    <text evidence="2">The sequence shown here is derived from an EMBL/GenBank/DDBJ whole genome shotgun (WGS) entry which is preliminary data.</text>
</comment>
<name>A0A5C5FMQ3_9BASI</name>
<evidence type="ECO:0000259" key="1">
    <source>
        <dbReference type="Pfam" id="PF12937"/>
    </source>
</evidence>
<accession>A0A5C5FMQ3</accession>